<dbReference type="GO" id="GO:0015074">
    <property type="term" value="P:DNA integration"/>
    <property type="evidence" value="ECO:0007669"/>
    <property type="project" value="InterPro"/>
</dbReference>
<dbReference type="RefSeq" id="WP_161084716.1">
    <property type="nucleotide sequence ID" value="NZ_WWCX01000029.1"/>
</dbReference>
<comment type="caution">
    <text evidence="2">The sequence shown here is derived from an EMBL/GenBank/DDBJ whole genome shotgun (WGS) entry which is preliminary data.</text>
</comment>
<feature type="domain" description="Integrase catalytic" evidence="1">
    <location>
        <begin position="2"/>
        <end position="39"/>
    </location>
</feature>
<accession>A0A845GQC8</accession>
<protein>
    <submittedName>
        <fullName evidence="2">Transposase</fullName>
    </submittedName>
</protein>
<dbReference type="EMBL" id="WWCX01000029">
    <property type="protein sequence ID" value="MYM95612.1"/>
    <property type="molecule type" value="Genomic_DNA"/>
</dbReference>
<proteinExistence type="predicted"/>
<dbReference type="Proteomes" id="UP000447355">
    <property type="component" value="Unassembled WGS sequence"/>
</dbReference>
<sequence length="64" mass="7257">MRFSGSLHDECINVHWFTCLIEVQAIVETWRLDDNEVRPCLVPKGQNPMVFVRSAVSGGLEIGR</sequence>
<evidence type="ECO:0000259" key="1">
    <source>
        <dbReference type="Pfam" id="PF13683"/>
    </source>
</evidence>
<evidence type="ECO:0000313" key="2">
    <source>
        <dbReference type="EMBL" id="MYM95612.1"/>
    </source>
</evidence>
<dbReference type="AlphaFoldDB" id="A0A845GQC8"/>
<reference evidence="2" key="1">
    <citation type="submission" date="2019-12" db="EMBL/GenBank/DDBJ databases">
        <title>Novel species isolated from a subtropical stream in China.</title>
        <authorList>
            <person name="Lu H."/>
        </authorList>
    </citation>
    <scope>NUCLEOTIDE SEQUENCE [LARGE SCALE GENOMIC DNA]</scope>
    <source>
        <strain evidence="2">FT81W</strain>
    </source>
</reference>
<dbReference type="Pfam" id="PF13683">
    <property type="entry name" value="rve_3"/>
    <property type="match status" value="1"/>
</dbReference>
<dbReference type="InterPro" id="IPR001584">
    <property type="entry name" value="Integrase_cat-core"/>
</dbReference>
<evidence type="ECO:0000313" key="3">
    <source>
        <dbReference type="Proteomes" id="UP000447355"/>
    </source>
</evidence>
<organism evidence="2 3">
    <name type="scientific">Duganella vulcania</name>
    <dbReference type="NCBI Taxonomy" id="2692166"/>
    <lineage>
        <taxon>Bacteria</taxon>
        <taxon>Pseudomonadati</taxon>
        <taxon>Pseudomonadota</taxon>
        <taxon>Betaproteobacteria</taxon>
        <taxon>Burkholderiales</taxon>
        <taxon>Oxalobacteraceae</taxon>
        <taxon>Telluria group</taxon>
        <taxon>Duganella</taxon>
    </lineage>
</organism>
<gene>
    <name evidence="2" type="ORF">GTP90_17270</name>
</gene>
<name>A0A845GQC8_9BURK</name>